<evidence type="ECO:0000256" key="1">
    <source>
        <dbReference type="SAM" id="Phobius"/>
    </source>
</evidence>
<feature type="transmembrane region" description="Helical" evidence="1">
    <location>
        <begin position="58"/>
        <end position="80"/>
    </location>
</feature>
<dbReference type="RefSeq" id="WP_093523015.1">
    <property type="nucleotide sequence ID" value="NZ_FOSK01000014.1"/>
</dbReference>
<gene>
    <name evidence="2" type="ORF">SAMN04488518_11497</name>
</gene>
<dbReference type="EMBL" id="FOSK01000014">
    <property type="protein sequence ID" value="SFL02708.1"/>
    <property type="molecule type" value="Genomic_DNA"/>
</dbReference>
<organism evidence="2 3">
    <name type="scientific">Pseudovibrio ascidiaceicola</name>
    <dbReference type="NCBI Taxonomy" id="285279"/>
    <lineage>
        <taxon>Bacteria</taxon>
        <taxon>Pseudomonadati</taxon>
        <taxon>Pseudomonadota</taxon>
        <taxon>Alphaproteobacteria</taxon>
        <taxon>Hyphomicrobiales</taxon>
        <taxon>Stappiaceae</taxon>
        <taxon>Pseudovibrio</taxon>
    </lineage>
</organism>
<comment type="caution">
    <text evidence="2">The sequence shown here is derived from an EMBL/GenBank/DDBJ whole genome shotgun (WGS) entry which is preliminary data.</text>
</comment>
<reference evidence="2 3" key="1">
    <citation type="submission" date="2016-10" db="EMBL/GenBank/DDBJ databases">
        <authorList>
            <person name="Varghese N."/>
            <person name="Submissions S."/>
        </authorList>
    </citation>
    <scope>NUCLEOTIDE SEQUENCE [LARGE SCALE GENOMIC DNA]</scope>
    <source>
        <strain evidence="2 3">DSM 16392</strain>
    </source>
</reference>
<protein>
    <submittedName>
        <fullName evidence="2">Uncharacterized protein</fullName>
    </submittedName>
</protein>
<proteinExistence type="predicted"/>
<sequence length="85" mass="9132">MTYIFIIFGATFGLIAVPLGFFIGLQVSPVLANILLFPFISASWLLDVPLGEMSSLLRISLTVLSAVVWAGLFGFVGSLLKKKPS</sequence>
<keyword evidence="3" id="KW-1185">Reference proteome</keyword>
<feature type="transmembrane region" description="Helical" evidence="1">
    <location>
        <begin position="6"/>
        <end position="23"/>
    </location>
</feature>
<keyword evidence="1" id="KW-0472">Membrane</keyword>
<accession>A0A1I4EA89</accession>
<name>A0A1I4EA89_9HYPH</name>
<keyword evidence="1" id="KW-1133">Transmembrane helix</keyword>
<evidence type="ECO:0000313" key="3">
    <source>
        <dbReference type="Proteomes" id="UP000199598"/>
    </source>
</evidence>
<dbReference type="Proteomes" id="UP000199598">
    <property type="component" value="Unassembled WGS sequence"/>
</dbReference>
<evidence type="ECO:0000313" key="2">
    <source>
        <dbReference type="EMBL" id="SFL02708.1"/>
    </source>
</evidence>
<keyword evidence="1" id="KW-0812">Transmembrane</keyword>
<feature type="transmembrane region" description="Helical" evidence="1">
    <location>
        <begin position="30"/>
        <end position="46"/>
    </location>
</feature>